<dbReference type="RefSeq" id="XP_040705527.1">
    <property type="nucleotide sequence ID" value="XM_040846048.1"/>
</dbReference>
<dbReference type="EMBL" id="KV878583">
    <property type="protein sequence ID" value="OJJ61721.1"/>
    <property type="molecule type" value="Genomic_DNA"/>
</dbReference>
<gene>
    <name evidence="1" type="ORF">ASPSYDRAFT_40252</name>
</gene>
<name>A0A1L9TQM2_9EURO</name>
<dbReference type="GeneID" id="63762121"/>
<sequence length="289" mass="30276">MPTATSTIGWTLANAGSAPATYSVPPSCTESSYQIAPTTSAYPMWANQCSTASNAECGVSPTDSALAKEAASNYNILPFYSPGPSCPSGWKTVGAIARPSQGPVTSSGLFTVDNYDRYEAIDEGFPYVYQARDAFGALLDPEETVVACCPSSMTVGLRVAGCYSTLPSRPISTGCAWQYPVFSDFQDLTTTSFLLNGTTTTGLLFPTRASSDMVPTVVTTTFNANEASHLVPVSAAGPIYLMHKPSDVSDSDTGTNSASTLQTAQSNWGRVMGALTVSLTLGMALVLPW</sequence>
<evidence type="ECO:0000313" key="1">
    <source>
        <dbReference type="EMBL" id="OJJ61721.1"/>
    </source>
</evidence>
<reference evidence="2" key="1">
    <citation type="journal article" date="2017" name="Genome Biol.">
        <title>Comparative genomics reveals high biological diversity and specific adaptations in the industrially and medically important fungal genus Aspergillus.</title>
        <authorList>
            <person name="de Vries R.P."/>
            <person name="Riley R."/>
            <person name="Wiebenga A."/>
            <person name="Aguilar-Osorio G."/>
            <person name="Amillis S."/>
            <person name="Uchima C.A."/>
            <person name="Anderluh G."/>
            <person name="Asadollahi M."/>
            <person name="Askin M."/>
            <person name="Barry K."/>
            <person name="Battaglia E."/>
            <person name="Bayram O."/>
            <person name="Benocci T."/>
            <person name="Braus-Stromeyer S.A."/>
            <person name="Caldana C."/>
            <person name="Canovas D."/>
            <person name="Cerqueira G.C."/>
            <person name="Chen F."/>
            <person name="Chen W."/>
            <person name="Choi C."/>
            <person name="Clum A."/>
            <person name="Dos Santos R.A."/>
            <person name="Damasio A.R."/>
            <person name="Diallinas G."/>
            <person name="Emri T."/>
            <person name="Fekete E."/>
            <person name="Flipphi M."/>
            <person name="Freyberg S."/>
            <person name="Gallo A."/>
            <person name="Gournas C."/>
            <person name="Habgood R."/>
            <person name="Hainaut M."/>
            <person name="Harispe M.L."/>
            <person name="Henrissat B."/>
            <person name="Hilden K.S."/>
            <person name="Hope R."/>
            <person name="Hossain A."/>
            <person name="Karabika E."/>
            <person name="Karaffa L."/>
            <person name="Karanyi Z."/>
            <person name="Krasevec N."/>
            <person name="Kuo A."/>
            <person name="Kusch H."/>
            <person name="LaButti K."/>
            <person name="Lagendijk E.L."/>
            <person name="Lapidus A."/>
            <person name="Levasseur A."/>
            <person name="Lindquist E."/>
            <person name="Lipzen A."/>
            <person name="Logrieco A.F."/>
            <person name="MacCabe A."/>
            <person name="Maekelae M.R."/>
            <person name="Malavazi I."/>
            <person name="Melin P."/>
            <person name="Meyer V."/>
            <person name="Mielnichuk N."/>
            <person name="Miskei M."/>
            <person name="Molnar A.P."/>
            <person name="Mule G."/>
            <person name="Ngan C.Y."/>
            <person name="Orejas M."/>
            <person name="Orosz E."/>
            <person name="Ouedraogo J.P."/>
            <person name="Overkamp K.M."/>
            <person name="Park H.-S."/>
            <person name="Perrone G."/>
            <person name="Piumi F."/>
            <person name="Punt P.J."/>
            <person name="Ram A.F."/>
            <person name="Ramon A."/>
            <person name="Rauscher S."/>
            <person name="Record E."/>
            <person name="Riano-Pachon D.M."/>
            <person name="Robert V."/>
            <person name="Roehrig J."/>
            <person name="Ruller R."/>
            <person name="Salamov A."/>
            <person name="Salih N.S."/>
            <person name="Samson R.A."/>
            <person name="Sandor E."/>
            <person name="Sanguinetti M."/>
            <person name="Schuetze T."/>
            <person name="Sepcic K."/>
            <person name="Shelest E."/>
            <person name="Sherlock G."/>
            <person name="Sophianopoulou V."/>
            <person name="Squina F.M."/>
            <person name="Sun H."/>
            <person name="Susca A."/>
            <person name="Todd R.B."/>
            <person name="Tsang A."/>
            <person name="Unkles S.E."/>
            <person name="van de Wiele N."/>
            <person name="van Rossen-Uffink D."/>
            <person name="Oliveira J.V."/>
            <person name="Vesth T.C."/>
            <person name="Visser J."/>
            <person name="Yu J.-H."/>
            <person name="Zhou M."/>
            <person name="Andersen M.R."/>
            <person name="Archer D.B."/>
            <person name="Baker S.E."/>
            <person name="Benoit I."/>
            <person name="Brakhage A.A."/>
            <person name="Braus G.H."/>
            <person name="Fischer R."/>
            <person name="Frisvad J.C."/>
            <person name="Goldman G.H."/>
            <person name="Houbraken J."/>
            <person name="Oakley B."/>
            <person name="Pocsi I."/>
            <person name="Scazzocchio C."/>
            <person name="Seiboth B."/>
            <person name="vanKuyk P.A."/>
            <person name="Wortman J."/>
            <person name="Dyer P.S."/>
            <person name="Grigoriev I.V."/>
        </authorList>
    </citation>
    <scope>NUCLEOTIDE SEQUENCE [LARGE SCALE GENOMIC DNA]</scope>
    <source>
        <strain evidence="2">CBS 593.65</strain>
    </source>
</reference>
<proteinExistence type="predicted"/>
<organism evidence="1 2">
    <name type="scientific">Aspergillus sydowii CBS 593.65</name>
    <dbReference type="NCBI Taxonomy" id="1036612"/>
    <lineage>
        <taxon>Eukaryota</taxon>
        <taxon>Fungi</taxon>
        <taxon>Dikarya</taxon>
        <taxon>Ascomycota</taxon>
        <taxon>Pezizomycotina</taxon>
        <taxon>Eurotiomycetes</taxon>
        <taxon>Eurotiomycetidae</taxon>
        <taxon>Eurotiales</taxon>
        <taxon>Aspergillaceae</taxon>
        <taxon>Aspergillus</taxon>
        <taxon>Aspergillus subgen. Nidulantes</taxon>
    </lineage>
</organism>
<dbReference type="Proteomes" id="UP000184356">
    <property type="component" value="Unassembled WGS sequence"/>
</dbReference>
<dbReference type="VEuPathDB" id="FungiDB:ASPSYDRAFT_40252"/>
<accession>A0A1L9TQM2</accession>
<evidence type="ECO:0000313" key="2">
    <source>
        <dbReference type="Proteomes" id="UP000184356"/>
    </source>
</evidence>
<protein>
    <submittedName>
        <fullName evidence="1">Uncharacterized protein</fullName>
    </submittedName>
</protein>
<dbReference type="AlphaFoldDB" id="A0A1L9TQM2"/>
<keyword evidence="2" id="KW-1185">Reference proteome</keyword>
<dbReference type="OrthoDB" id="5429716at2759"/>